<dbReference type="OrthoDB" id="6617542at2759"/>
<dbReference type="AlphaFoldDB" id="A0A177B9N3"/>
<comment type="caution">
    <text evidence="1">The sequence shown here is derived from an EMBL/GenBank/DDBJ whole genome shotgun (WGS) entry which is preliminary data.</text>
</comment>
<dbReference type="Proteomes" id="UP000078046">
    <property type="component" value="Unassembled WGS sequence"/>
</dbReference>
<sequence length="81" mass="9646">MEFQQWVDIDANIEIISAINFLDVCQTPVTNRELQEALMYYVEMYNKNLETLKSITSMIASFKNYYENKIQSKIDDYFLSK</sequence>
<gene>
    <name evidence="1" type="ORF">A3Q56_02043</name>
</gene>
<name>A0A177B9N3_9BILA</name>
<evidence type="ECO:0000313" key="1">
    <source>
        <dbReference type="EMBL" id="OAF70144.1"/>
    </source>
</evidence>
<proteinExistence type="predicted"/>
<keyword evidence="2" id="KW-1185">Reference proteome</keyword>
<evidence type="ECO:0000313" key="2">
    <source>
        <dbReference type="Proteomes" id="UP000078046"/>
    </source>
</evidence>
<reference evidence="1 2" key="1">
    <citation type="submission" date="2016-04" db="EMBL/GenBank/DDBJ databases">
        <title>The genome of Intoshia linei affirms orthonectids as highly simplified spiralians.</title>
        <authorList>
            <person name="Mikhailov K.V."/>
            <person name="Slusarev G.S."/>
            <person name="Nikitin M.A."/>
            <person name="Logacheva M.D."/>
            <person name="Penin A."/>
            <person name="Aleoshin V."/>
            <person name="Panchin Y.V."/>
        </authorList>
    </citation>
    <scope>NUCLEOTIDE SEQUENCE [LARGE SCALE GENOMIC DNA]</scope>
    <source>
        <strain evidence="1">Intl2013</strain>
        <tissue evidence="1">Whole animal</tissue>
    </source>
</reference>
<organism evidence="1 2">
    <name type="scientific">Intoshia linei</name>
    <dbReference type="NCBI Taxonomy" id="1819745"/>
    <lineage>
        <taxon>Eukaryota</taxon>
        <taxon>Metazoa</taxon>
        <taxon>Spiralia</taxon>
        <taxon>Lophotrochozoa</taxon>
        <taxon>Mesozoa</taxon>
        <taxon>Orthonectida</taxon>
        <taxon>Rhopaluridae</taxon>
        <taxon>Intoshia</taxon>
    </lineage>
</organism>
<accession>A0A177B9N3</accession>
<protein>
    <submittedName>
        <fullName evidence="1">Uncharacterized protein</fullName>
    </submittedName>
</protein>
<dbReference type="EMBL" id="LWCA01000184">
    <property type="protein sequence ID" value="OAF70144.1"/>
    <property type="molecule type" value="Genomic_DNA"/>
</dbReference>